<reference evidence="1" key="1">
    <citation type="journal article" date="2021" name="Proc. Natl. Acad. Sci. U.S.A.">
        <title>A Catalog of Tens of Thousands of Viruses from Human Metagenomes Reveals Hidden Associations with Chronic Diseases.</title>
        <authorList>
            <person name="Tisza M.J."/>
            <person name="Buck C.B."/>
        </authorList>
    </citation>
    <scope>NUCLEOTIDE SEQUENCE</scope>
    <source>
        <strain evidence="1">CtUL28</strain>
    </source>
</reference>
<dbReference type="Pfam" id="PF06763">
    <property type="entry name" value="Minor_tail_Z"/>
    <property type="match status" value="1"/>
</dbReference>
<accession>A0A8S5MV12</accession>
<dbReference type="InterPro" id="IPR010633">
    <property type="entry name" value="Phage_lambda_GpZ"/>
</dbReference>
<proteinExistence type="predicted"/>
<evidence type="ECO:0000313" key="1">
    <source>
        <dbReference type="EMBL" id="DAD86185.1"/>
    </source>
</evidence>
<dbReference type="EMBL" id="BK014996">
    <property type="protein sequence ID" value="DAD86185.1"/>
    <property type="molecule type" value="Genomic_DNA"/>
</dbReference>
<protein>
    <submittedName>
        <fullName evidence="1">Minor tail protein Z</fullName>
    </submittedName>
</protein>
<organism evidence="1">
    <name type="scientific">Caudovirales sp. ctUL28</name>
    <dbReference type="NCBI Taxonomy" id="2826778"/>
    <lineage>
        <taxon>Viruses</taxon>
        <taxon>Duplodnaviria</taxon>
        <taxon>Heunggongvirae</taxon>
        <taxon>Uroviricota</taxon>
        <taxon>Caudoviricetes</taxon>
    </lineage>
</organism>
<sequence>MIRVTLNEENVQRAEVLMKSCPKIVQRAAVSAINRTITSTRAEISKAVRGRYAVKAADVKKALSLTRAKGQSPHGVITASGSPLSLTKFSLRRRKRGPIRVRVLRNGELKPVSGLFFNRFRSGYTGPMHRRQKARYPLASPFGPSVPSMVGNEETLNQFIPKAEKVLNERFLHEIRWRLDKK</sequence>
<name>A0A8S5MV12_9CAUD</name>